<evidence type="ECO:0000313" key="1">
    <source>
        <dbReference type="EMBL" id="KZN59169.1"/>
    </source>
</evidence>
<evidence type="ECO:0008006" key="3">
    <source>
        <dbReference type="Google" id="ProtNLM"/>
    </source>
</evidence>
<comment type="caution">
    <text evidence="1">The sequence shown here is derived from an EMBL/GenBank/DDBJ whole genome shotgun (WGS) entry which is preliminary data.</text>
</comment>
<accession>A0A167IC08</accession>
<dbReference type="EMBL" id="AUYC01000062">
    <property type="protein sequence ID" value="KZN59169.1"/>
    <property type="molecule type" value="Genomic_DNA"/>
</dbReference>
<dbReference type="RefSeq" id="WP_063369654.1">
    <property type="nucleotide sequence ID" value="NZ_AUYC01000062.1"/>
</dbReference>
<organism evidence="1 2">
    <name type="scientific">Pseudoalteromonas luteoviolacea CPMOR-1</name>
    <dbReference type="NCBI Taxonomy" id="1365248"/>
    <lineage>
        <taxon>Bacteria</taxon>
        <taxon>Pseudomonadati</taxon>
        <taxon>Pseudomonadota</taxon>
        <taxon>Gammaproteobacteria</taxon>
        <taxon>Alteromonadales</taxon>
        <taxon>Pseudoalteromonadaceae</taxon>
        <taxon>Pseudoalteromonas</taxon>
    </lineage>
</organism>
<sequence>MNDIDKNVKSDFIPTSLWHSYKDVYFYPFSPIAHYINGAIISLWNPHADILSRKENKLTEQKNITSLSRLNVPIHYLFGGNHDMSYRELSISVDISLQLAQKISIRFNQRAFYFLDNNRITLYNSDNLEQNCVLDTLFTSRINRMTLPIKNTAQI</sequence>
<dbReference type="AlphaFoldDB" id="A0A167IC08"/>
<evidence type="ECO:0000313" key="2">
    <source>
        <dbReference type="Proteomes" id="UP000076486"/>
    </source>
</evidence>
<dbReference type="InterPro" id="IPR021710">
    <property type="entry name" value="DUF3293"/>
</dbReference>
<dbReference type="PATRIC" id="fig|1365248.3.peg.4480"/>
<name>A0A167IC08_9GAMM</name>
<dbReference type="Proteomes" id="UP000076486">
    <property type="component" value="Unassembled WGS sequence"/>
</dbReference>
<proteinExistence type="predicted"/>
<gene>
    <name evidence="1" type="ORF">N473_03165</name>
</gene>
<protein>
    <recommendedName>
        <fullName evidence="3">DUF3293 domain-containing protein</fullName>
    </recommendedName>
</protein>
<reference evidence="1 2" key="1">
    <citation type="submission" date="2013-07" db="EMBL/GenBank/DDBJ databases">
        <title>Comparative Genomic and Metabolomic Analysis of Twelve Strains of Pseudoalteromonas luteoviolacea.</title>
        <authorList>
            <person name="Vynne N.G."/>
            <person name="Mansson M."/>
            <person name="Gram L."/>
        </authorList>
    </citation>
    <scope>NUCLEOTIDE SEQUENCE [LARGE SCALE GENOMIC DNA]</scope>
    <source>
        <strain evidence="1 2">CPMOR-1</strain>
    </source>
</reference>
<dbReference type="Pfam" id="PF11697">
    <property type="entry name" value="DUF3293"/>
    <property type="match status" value="1"/>
</dbReference>